<protein>
    <submittedName>
        <fullName evidence="1">Uncharacterized protein</fullName>
    </submittedName>
</protein>
<keyword evidence="2" id="KW-1185">Reference proteome</keyword>
<proteinExistence type="predicted"/>
<comment type="caution">
    <text evidence="1">The sequence shown here is derived from an EMBL/GenBank/DDBJ whole genome shotgun (WGS) entry which is preliminary data.</text>
</comment>
<gene>
    <name evidence="1" type="ORF">HJG63_011771</name>
</gene>
<name>A0A7J8GBP0_ROUAE</name>
<evidence type="ECO:0000313" key="1">
    <source>
        <dbReference type="EMBL" id="KAF6457251.1"/>
    </source>
</evidence>
<reference evidence="1 2" key="1">
    <citation type="journal article" date="2020" name="Nature">
        <title>Six reference-quality genomes reveal evolution of bat adaptations.</title>
        <authorList>
            <person name="Jebb D."/>
            <person name="Huang Z."/>
            <person name="Pippel M."/>
            <person name="Hughes G.M."/>
            <person name="Lavrichenko K."/>
            <person name="Devanna P."/>
            <person name="Winkler S."/>
            <person name="Jermiin L.S."/>
            <person name="Skirmuntt E.C."/>
            <person name="Katzourakis A."/>
            <person name="Burkitt-Gray L."/>
            <person name="Ray D.A."/>
            <person name="Sullivan K.A.M."/>
            <person name="Roscito J.G."/>
            <person name="Kirilenko B.M."/>
            <person name="Davalos L.M."/>
            <person name="Corthals A.P."/>
            <person name="Power M.L."/>
            <person name="Jones G."/>
            <person name="Ransome R.D."/>
            <person name="Dechmann D.K.N."/>
            <person name="Locatelli A.G."/>
            <person name="Puechmaille S.J."/>
            <person name="Fedrigo O."/>
            <person name="Jarvis E.D."/>
            <person name="Hiller M."/>
            <person name="Vernes S.C."/>
            <person name="Myers E.W."/>
            <person name="Teeling E.C."/>
        </authorList>
    </citation>
    <scope>NUCLEOTIDE SEQUENCE [LARGE SCALE GENOMIC DNA]</scope>
    <source>
        <strain evidence="1">MRouAeg1</strain>
        <tissue evidence="1">Muscle</tissue>
    </source>
</reference>
<accession>A0A7J8GBP0</accession>
<organism evidence="1 2">
    <name type="scientific">Rousettus aegyptiacus</name>
    <name type="common">Egyptian fruit bat</name>
    <name type="synonym">Pteropus aegyptiacus</name>
    <dbReference type="NCBI Taxonomy" id="9407"/>
    <lineage>
        <taxon>Eukaryota</taxon>
        <taxon>Metazoa</taxon>
        <taxon>Chordata</taxon>
        <taxon>Craniata</taxon>
        <taxon>Vertebrata</taxon>
        <taxon>Euteleostomi</taxon>
        <taxon>Mammalia</taxon>
        <taxon>Eutheria</taxon>
        <taxon>Laurasiatheria</taxon>
        <taxon>Chiroptera</taxon>
        <taxon>Yinpterochiroptera</taxon>
        <taxon>Pteropodoidea</taxon>
        <taxon>Pteropodidae</taxon>
        <taxon>Rousettinae</taxon>
        <taxon>Rousettus</taxon>
    </lineage>
</organism>
<dbReference type="EMBL" id="JACASE010000006">
    <property type="protein sequence ID" value="KAF6457251.1"/>
    <property type="molecule type" value="Genomic_DNA"/>
</dbReference>
<dbReference type="Proteomes" id="UP000593571">
    <property type="component" value="Unassembled WGS sequence"/>
</dbReference>
<sequence length="131" mass="14142">MNVSPKAAVPNLFGTRDRCSCENLILGDLRWSGGGNADAGEQLPIQTKLRSLTCRSPPAGWLGSLQAMDCHWSTAQGWGPPTLETVLIELFSFHLQCGAGGPDHSKEYVLIREAARCDACGVRVRCRQTSA</sequence>
<evidence type="ECO:0000313" key="2">
    <source>
        <dbReference type="Proteomes" id="UP000593571"/>
    </source>
</evidence>
<dbReference type="AlphaFoldDB" id="A0A7J8GBP0"/>